<name>A0ABS9SML3_9BACT</name>
<proteinExistence type="predicted"/>
<dbReference type="RefSeq" id="WP_240831617.1">
    <property type="nucleotide sequence ID" value="NZ_JAKWBL010000004.1"/>
</dbReference>
<organism evidence="1 2">
    <name type="scientific">Niabella ginsengisoli</name>
    <dbReference type="NCBI Taxonomy" id="522298"/>
    <lineage>
        <taxon>Bacteria</taxon>
        <taxon>Pseudomonadati</taxon>
        <taxon>Bacteroidota</taxon>
        <taxon>Chitinophagia</taxon>
        <taxon>Chitinophagales</taxon>
        <taxon>Chitinophagaceae</taxon>
        <taxon>Niabella</taxon>
    </lineage>
</organism>
<dbReference type="EMBL" id="JAKWBL010000004">
    <property type="protein sequence ID" value="MCH5599575.1"/>
    <property type="molecule type" value="Genomic_DNA"/>
</dbReference>
<reference evidence="1 2" key="1">
    <citation type="submission" date="2022-02" db="EMBL/GenBank/DDBJ databases">
        <authorList>
            <person name="Min J."/>
        </authorList>
    </citation>
    <scope>NUCLEOTIDE SEQUENCE [LARGE SCALE GENOMIC DNA]</scope>
    <source>
        <strain evidence="1 2">GR10-1</strain>
    </source>
</reference>
<sequence length="107" mass="12756">MREALFIRKNKDRWLKNETEPPTSPDEMASAFTQTVDDLAYAKTFYAGSKTANYLNKQAAKMYLDIYRNRKEESSRLKTFWKYELPLTIQKHHKTLLFSFIVFAIFF</sequence>
<evidence type="ECO:0000313" key="2">
    <source>
        <dbReference type="Proteomes" id="UP001202248"/>
    </source>
</evidence>
<dbReference type="Proteomes" id="UP001202248">
    <property type="component" value="Unassembled WGS sequence"/>
</dbReference>
<gene>
    <name evidence="1" type="ORF">MKP09_17515</name>
</gene>
<evidence type="ECO:0000313" key="1">
    <source>
        <dbReference type="EMBL" id="MCH5599575.1"/>
    </source>
</evidence>
<comment type="caution">
    <text evidence="1">The sequence shown here is derived from an EMBL/GenBank/DDBJ whole genome shotgun (WGS) entry which is preliminary data.</text>
</comment>
<keyword evidence="2" id="KW-1185">Reference proteome</keyword>
<protein>
    <submittedName>
        <fullName evidence="1">Uncharacterized protein</fullName>
    </submittedName>
</protein>
<accession>A0ABS9SML3</accession>